<sequence length="351" mass="38891">MPPTHLLDTHIHLWPSTATTPSSHKWMTPHHSLATRHGLTDYLAIASPRPTGVVYIETDRALASAQAPSAHEVEAWAREPLREIGFLRRIVEGAARAQEDGVEEGVGEMVRGVVLWAPVGWGVGLFAAYWRLAREAAGERLWGRVVGFRFLLQGKGVGEVGRLVREGEWVENMLVLGREGMAFDVGIDVHRDGEEGLGDVAGMIEEVRRREGEGKRMKFVLNHLCKPPLSTSPSPAWTSALRRLSPDTNIFMKLSGAFNEFSLSKPTPSSVEDMVASLSPFLDVVFECFPGRVMFGSDWPVCNVGGPKGKDGNWGFWREIVERVLEERGMSEEEKESVWWGAGCKAYGIEM</sequence>
<keyword evidence="4" id="KW-1185">Reference proteome</keyword>
<feature type="domain" description="Amidohydrolase-related" evidence="2">
    <location>
        <begin position="216"/>
        <end position="341"/>
    </location>
</feature>
<protein>
    <recommendedName>
        <fullName evidence="2">Amidohydrolase-related domain-containing protein</fullName>
    </recommendedName>
</protein>
<comment type="similarity">
    <text evidence="1">Belongs to the metallo-dependent hydrolases superfamily.</text>
</comment>
<dbReference type="Proteomes" id="UP000800096">
    <property type="component" value="Unassembled WGS sequence"/>
</dbReference>
<dbReference type="EMBL" id="ML979137">
    <property type="protein sequence ID" value="KAF1914423.1"/>
    <property type="molecule type" value="Genomic_DNA"/>
</dbReference>
<dbReference type="Gene3D" id="3.20.20.140">
    <property type="entry name" value="Metal-dependent hydrolases"/>
    <property type="match status" value="1"/>
</dbReference>
<dbReference type="OrthoDB" id="2135488at2759"/>
<dbReference type="InterPro" id="IPR032466">
    <property type="entry name" value="Metal_Hydrolase"/>
</dbReference>
<proteinExistence type="inferred from homology"/>
<dbReference type="AlphaFoldDB" id="A0A6A5QG04"/>
<evidence type="ECO:0000313" key="4">
    <source>
        <dbReference type="Proteomes" id="UP000800096"/>
    </source>
</evidence>
<dbReference type="GO" id="GO:0016787">
    <property type="term" value="F:hydrolase activity"/>
    <property type="evidence" value="ECO:0007669"/>
    <property type="project" value="InterPro"/>
</dbReference>
<organism evidence="3 4">
    <name type="scientific">Ampelomyces quisqualis</name>
    <name type="common">Powdery mildew agent</name>
    <dbReference type="NCBI Taxonomy" id="50730"/>
    <lineage>
        <taxon>Eukaryota</taxon>
        <taxon>Fungi</taxon>
        <taxon>Dikarya</taxon>
        <taxon>Ascomycota</taxon>
        <taxon>Pezizomycotina</taxon>
        <taxon>Dothideomycetes</taxon>
        <taxon>Pleosporomycetidae</taxon>
        <taxon>Pleosporales</taxon>
        <taxon>Pleosporineae</taxon>
        <taxon>Phaeosphaeriaceae</taxon>
        <taxon>Ampelomyces</taxon>
    </lineage>
</organism>
<dbReference type="SUPFAM" id="SSF51556">
    <property type="entry name" value="Metallo-dependent hydrolases"/>
    <property type="match status" value="1"/>
</dbReference>
<gene>
    <name evidence="3" type="ORF">BDU57DRAFT_500772</name>
</gene>
<dbReference type="PANTHER" id="PTHR43569">
    <property type="entry name" value="AMIDOHYDROLASE"/>
    <property type="match status" value="1"/>
</dbReference>
<accession>A0A6A5QG04</accession>
<reference evidence="3" key="1">
    <citation type="journal article" date="2020" name="Stud. Mycol.">
        <title>101 Dothideomycetes genomes: a test case for predicting lifestyles and emergence of pathogens.</title>
        <authorList>
            <person name="Haridas S."/>
            <person name="Albert R."/>
            <person name="Binder M."/>
            <person name="Bloem J."/>
            <person name="Labutti K."/>
            <person name="Salamov A."/>
            <person name="Andreopoulos B."/>
            <person name="Baker S."/>
            <person name="Barry K."/>
            <person name="Bills G."/>
            <person name="Bluhm B."/>
            <person name="Cannon C."/>
            <person name="Castanera R."/>
            <person name="Culley D."/>
            <person name="Daum C."/>
            <person name="Ezra D."/>
            <person name="Gonzalez J."/>
            <person name="Henrissat B."/>
            <person name="Kuo A."/>
            <person name="Liang C."/>
            <person name="Lipzen A."/>
            <person name="Lutzoni F."/>
            <person name="Magnuson J."/>
            <person name="Mondo S."/>
            <person name="Nolan M."/>
            <person name="Ohm R."/>
            <person name="Pangilinan J."/>
            <person name="Park H.-J."/>
            <person name="Ramirez L."/>
            <person name="Alfaro M."/>
            <person name="Sun H."/>
            <person name="Tritt A."/>
            <person name="Yoshinaga Y."/>
            <person name="Zwiers L.-H."/>
            <person name="Turgeon B."/>
            <person name="Goodwin S."/>
            <person name="Spatafora J."/>
            <person name="Crous P."/>
            <person name="Grigoriev I."/>
        </authorList>
    </citation>
    <scope>NUCLEOTIDE SEQUENCE</scope>
    <source>
        <strain evidence="3">HMLAC05119</strain>
    </source>
</reference>
<dbReference type="Pfam" id="PF04909">
    <property type="entry name" value="Amidohydro_2"/>
    <property type="match status" value="1"/>
</dbReference>
<evidence type="ECO:0000259" key="2">
    <source>
        <dbReference type="Pfam" id="PF04909"/>
    </source>
</evidence>
<evidence type="ECO:0000256" key="1">
    <source>
        <dbReference type="ARBA" id="ARBA00038310"/>
    </source>
</evidence>
<name>A0A6A5QG04_AMPQU</name>
<evidence type="ECO:0000313" key="3">
    <source>
        <dbReference type="EMBL" id="KAF1914423.1"/>
    </source>
</evidence>
<dbReference type="InterPro" id="IPR052350">
    <property type="entry name" value="Metallo-dep_Lactonases"/>
</dbReference>
<dbReference type="InterPro" id="IPR006680">
    <property type="entry name" value="Amidohydro-rel"/>
</dbReference>
<dbReference type="PANTHER" id="PTHR43569:SF2">
    <property type="entry name" value="AMIDOHYDROLASE-RELATED DOMAIN-CONTAINING PROTEIN"/>
    <property type="match status" value="1"/>
</dbReference>